<evidence type="ECO:0000313" key="3">
    <source>
        <dbReference type="EMBL" id="WPK24169.1"/>
    </source>
</evidence>
<name>A0AAX4H6R7_9ASCO</name>
<evidence type="ECO:0000259" key="2">
    <source>
        <dbReference type="Pfam" id="PF00149"/>
    </source>
</evidence>
<reference evidence="3 4" key="1">
    <citation type="submission" date="2023-10" db="EMBL/GenBank/DDBJ databases">
        <title>Draft Genome Sequence of Candida saopaulonensis from a very Premature Infant with Sepsis.</title>
        <authorList>
            <person name="Ning Y."/>
            <person name="Dai R."/>
            <person name="Xiao M."/>
            <person name="Xu Y."/>
            <person name="Yan Q."/>
            <person name="Zhang L."/>
        </authorList>
    </citation>
    <scope>NUCLEOTIDE SEQUENCE [LARGE SCALE GENOMIC DNA]</scope>
    <source>
        <strain evidence="3 4">19XY460</strain>
    </source>
</reference>
<feature type="transmembrane region" description="Helical" evidence="1">
    <location>
        <begin position="33"/>
        <end position="55"/>
    </location>
</feature>
<dbReference type="PANTHER" id="PTHR42850">
    <property type="entry name" value="METALLOPHOSPHOESTERASE"/>
    <property type="match status" value="1"/>
</dbReference>
<dbReference type="RefSeq" id="XP_062876552.1">
    <property type="nucleotide sequence ID" value="XM_063020482.1"/>
</dbReference>
<dbReference type="Pfam" id="PF00149">
    <property type="entry name" value="Metallophos"/>
    <property type="match status" value="1"/>
</dbReference>
<dbReference type="CDD" id="cd00144">
    <property type="entry name" value="MPP_PPP_family"/>
    <property type="match status" value="1"/>
</dbReference>
<accession>A0AAX4H6R7</accession>
<sequence length="407" mass="46074">MVSKQRQQLLLSPDGVGSTADKKSLILIALKRILVVCCTFAASGLMAYFLCVYLPQRYLPQTHKLVGIKKVEDAGVELRPVEAKEVRAWGLSTKDAEIEDYEELKEEQEGNLIAKFFKSPQFKVQSVFLAANTYKDRHILIGDIHGQKKELQALLRKVKYNKKRDHLLVLGDFISKGPDSLGVVDELIDLGAKCIMGNHEYYVLQYYAKYHGLDDPHFVKDGKKRPHNAFADGYEQDPEFQLARKLQPQQVEFINNCPVMYSFGKVPVHSKKTIGSRKTGNGVAVHAGLRWDSTRDLNDQDPLECLQMRSYIGPHYNETTDDPSEEGAVSWSKIWNEKHEDSLRKDEYVVYYGHDARRGLKLKPWSKGLDAGCVKGDDLAAIVIWKEKTAKGPLYKEQVVKVPCGSC</sequence>
<keyword evidence="1" id="KW-1133">Transmembrane helix</keyword>
<dbReference type="Proteomes" id="UP001338582">
    <property type="component" value="Chromosome 2"/>
</dbReference>
<organism evidence="3 4">
    <name type="scientific">Australozyma saopauloensis</name>
    <dbReference type="NCBI Taxonomy" id="291208"/>
    <lineage>
        <taxon>Eukaryota</taxon>
        <taxon>Fungi</taxon>
        <taxon>Dikarya</taxon>
        <taxon>Ascomycota</taxon>
        <taxon>Saccharomycotina</taxon>
        <taxon>Pichiomycetes</taxon>
        <taxon>Metschnikowiaceae</taxon>
        <taxon>Australozyma</taxon>
    </lineage>
</organism>
<dbReference type="InterPro" id="IPR029052">
    <property type="entry name" value="Metallo-depent_PP-like"/>
</dbReference>
<proteinExistence type="predicted"/>
<gene>
    <name evidence="3" type="ORF">PUMCH_001432</name>
</gene>
<feature type="domain" description="Calcineurin-like phosphoesterase" evidence="2">
    <location>
        <begin position="139"/>
        <end position="236"/>
    </location>
</feature>
<keyword evidence="4" id="KW-1185">Reference proteome</keyword>
<dbReference type="GO" id="GO:0005737">
    <property type="term" value="C:cytoplasm"/>
    <property type="evidence" value="ECO:0007669"/>
    <property type="project" value="TreeGrafter"/>
</dbReference>
<dbReference type="PANTHER" id="PTHR42850:SF4">
    <property type="entry name" value="ZINC-DEPENDENT ENDOPOLYPHOSPHATASE"/>
    <property type="match status" value="1"/>
</dbReference>
<protein>
    <recommendedName>
        <fullName evidence="2">Calcineurin-like phosphoesterase domain-containing protein</fullName>
    </recommendedName>
</protein>
<dbReference type="Gene3D" id="3.60.21.10">
    <property type="match status" value="1"/>
</dbReference>
<evidence type="ECO:0000313" key="4">
    <source>
        <dbReference type="Proteomes" id="UP001338582"/>
    </source>
</evidence>
<dbReference type="KEGG" id="asau:88172497"/>
<evidence type="ECO:0000256" key="1">
    <source>
        <dbReference type="SAM" id="Phobius"/>
    </source>
</evidence>
<keyword evidence="1" id="KW-0812">Transmembrane</keyword>
<keyword evidence="1" id="KW-0472">Membrane</keyword>
<dbReference type="InterPro" id="IPR050126">
    <property type="entry name" value="Ap4A_hydrolase"/>
</dbReference>
<dbReference type="GO" id="GO:0016791">
    <property type="term" value="F:phosphatase activity"/>
    <property type="evidence" value="ECO:0007669"/>
    <property type="project" value="TreeGrafter"/>
</dbReference>
<dbReference type="InterPro" id="IPR004843">
    <property type="entry name" value="Calcineurin-like_PHP"/>
</dbReference>
<dbReference type="EMBL" id="CP138895">
    <property type="protein sequence ID" value="WPK24169.1"/>
    <property type="molecule type" value="Genomic_DNA"/>
</dbReference>
<dbReference type="GO" id="GO:0006798">
    <property type="term" value="P:polyphosphate catabolic process"/>
    <property type="evidence" value="ECO:0007669"/>
    <property type="project" value="TreeGrafter"/>
</dbReference>
<dbReference type="GO" id="GO:0000298">
    <property type="term" value="F:endopolyphosphatase activity"/>
    <property type="evidence" value="ECO:0007669"/>
    <property type="project" value="TreeGrafter"/>
</dbReference>
<dbReference type="GeneID" id="88172497"/>
<dbReference type="AlphaFoldDB" id="A0AAX4H6R7"/>
<dbReference type="SUPFAM" id="SSF56300">
    <property type="entry name" value="Metallo-dependent phosphatases"/>
    <property type="match status" value="1"/>
</dbReference>